<dbReference type="EMBL" id="CM056815">
    <property type="protein sequence ID" value="KAJ8631664.1"/>
    <property type="molecule type" value="Genomic_DNA"/>
</dbReference>
<keyword evidence="2" id="KW-1185">Reference proteome</keyword>
<evidence type="ECO:0000313" key="1">
    <source>
        <dbReference type="EMBL" id="KAJ8631664.1"/>
    </source>
</evidence>
<protein>
    <submittedName>
        <fullName evidence="1">Uncharacterized protein</fullName>
    </submittedName>
</protein>
<sequence length="76" mass="8188">MEVEHIGDAAECGASATEPSQQKQQTTNDTENSGVKEGLTELKAHLARIRAAVKYVRGSPQREQRFKKCGDGGVGM</sequence>
<gene>
    <name evidence="1" type="ORF">MRB53_024987</name>
</gene>
<accession>A0ACC2LF46</accession>
<name>A0ACC2LF46_PERAE</name>
<organism evidence="1 2">
    <name type="scientific">Persea americana</name>
    <name type="common">Avocado</name>
    <dbReference type="NCBI Taxonomy" id="3435"/>
    <lineage>
        <taxon>Eukaryota</taxon>
        <taxon>Viridiplantae</taxon>
        <taxon>Streptophyta</taxon>
        <taxon>Embryophyta</taxon>
        <taxon>Tracheophyta</taxon>
        <taxon>Spermatophyta</taxon>
        <taxon>Magnoliopsida</taxon>
        <taxon>Magnoliidae</taxon>
        <taxon>Laurales</taxon>
        <taxon>Lauraceae</taxon>
        <taxon>Persea</taxon>
    </lineage>
</organism>
<reference evidence="1 2" key="1">
    <citation type="journal article" date="2022" name="Hortic Res">
        <title>A haplotype resolved chromosomal level avocado genome allows analysis of novel avocado genes.</title>
        <authorList>
            <person name="Nath O."/>
            <person name="Fletcher S.J."/>
            <person name="Hayward A."/>
            <person name="Shaw L.M."/>
            <person name="Masouleh A.K."/>
            <person name="Furtado A."/>
            <person name="Henry R.J."/>
            <person name="Mitter N."/>
        </authorList>
    </citation>
    <scope>NUCLEOTIDE SEQUENCE [LARGE SCALE GENOMIC DNA]</scope>
    <source>
        <strain evidence="2">cv. Hass</strain>
    </source>
</reference>
<dbReference type="Proteomes" id="UP001234297">
    <property type="component" value="Chromosome 7"/>
</dbReference>
<comment type="caution">
    <text evidence="1">The sequence shown here is derived from an EMBL/GenBank/DDBJ whole genome shotgun (WGS) entry which is preliminary data.</text>
</comment>
<proteinExistence type="predicted"/>
<evidence type="ECO:0000313" key="2">
    <source>
        <dbReference type="Proteomes" id="UP001234297"/>
    </source>
</evidence>